<feature type="repeat" description="Solcar" evidence="14">
    <location>
        <begin position="244"/>
        <end position="324"/>
    </location>
</feature>
<dbReference type="SUPFAM" id="SSF103506">
    <property type="entry name" value="Mitochondrial carrier"/>
    <property type="match status" value="1"/>
</dbReference>
<evidence type="ECO:0000313" key="16">
    <source>
        <dbReference type="EMBL" id="KAA8913156.1"/>
    </source>
</evidence>
<evidence type="ECO:0000256" key="4">
    <source>
        <dbReference type="ARBA" id="ARBA00010917"/>
    </source>
</evidence>
<evidence type="ECO:0000256" key="6">
    <source>
        <dbReference type="ARBA" id="ARBA00022692"/>
    </source>
</evidence>
<dbReference type="PROSITE" id="PS50920">
    <property type="entry name" value="SOLCAR"/>
    <property type="match status" value="3"/>
</dbReference>
<dbReference type="InterPro" id="IPR002067">
    <property type="entry name" value="MCP"/>
</dbReference>
<keyword evidence="7" id="KW-0677">Repeat</keyword>
<organism evidence="16 17">
    <name type="scientific">Sphaerosporella brunnea</name>
    <dbReference type="NCBI Taxonomy" id="1250544"/>
    <lineage>
        <taxon>Eukaryota</taxon>
        <taxon>Fungi</taxon>
        <taxon>Dikarya</taxon>
        <taxon>Ascomycota</taxon>
        <taxon>Pezizomycotina</taxon>
        <taxon>Pezizomycetes</taxon>
        <taxon>Pezizales</taxon>
        <taxon>Pyronemataceae</taxon>
        <taxon>Sphaerosporella</taxon>
    </lineage>
</organism>
<keyword evidence="13 14" id="KW-0472">Membrane</keyword>
<dbReference type="AlphaFoldDB" id="A0A5J5F914"/>
<dbReference type="OrthoDB" id="428293at2759"/>
<dbReference type="GO" id="GO:0015215">
    <property type="term" value="F:nucleotide transmembrane transporter activity"/>
    <property type="evidence" value="ECO:0007669"/>
    <property type="project" value="UniProtKB-ARBA"/>
</dbReference>
<dbReference type="InterPro" id="IPR018108">
    <property type="entry name" value="MCP_transmembrane"/>
</dbReference>
<name>A0A5J5F914_9PEZI</name>
<dbReference type="GO" id="GO:0005743">
    <property type="term" value="C:mitochondrial inner membrane"/>
    <property type="evidence" value="ECO:0007669"/>
    <property type="project" value="UniProtKB-SubCell"/>
</dbReference>
<dbReference type="Gene3D" id="1.50.40.10">
    <property type="entry name" value="Mitochondrial carrier domain"/>
    <property type="match status" value="1"/>
</dbReference>
<keyword evidence="9" id="KW-0999">Mitochondrion inner membrane</keyword>
<keyword evidence="5 15" id="KW-0813">Transport</keyword>
<comment type="subcellular location">
    <subcellularLocation>
        <location evidence="1">Mitochondrion inner membrane</location>
        <topology evidence="1">Multi-pass membrane protein</topology>
    </subcellularLocation>
    <subcellularLocation>
        <location evidence="2">Mitochondrion outer membrane</location>
        <topology evidence="2">Single-pass membrane protein</topology>
    </subcellularLocation>
</comment>
<dbReference type="Proteomes" id="UP000326924">
    <property type="component" value="Unassembled WGS sequence"/>
</dbReference>
<evidence type="ECO:0000256" key="2">
    <source>
        <dbReference type="ARBA" id="ARBA00004572"/>
    </source>
</evidence>
<keyword evidence="6 14" id="KW-0812">Transmembrane</keyword>
<accession>A0A5J5F914</accession>
<evidence type="ECO:0000256" key="10">
    <source>
        <dbReference type="ARBA" id="ARBA00022927"/>
    </source>
</evidence>
<feature type="repeat" description="Solcar" evidence="14">
    <location>
        <begin position="147"/>
        <end position="231"/>
    </location>
</feature>
<comment type="similarity">
    <text evidence="3 15">Belongs to the mitochondrial carrier (TC 2.A.29) family.</text>
</comment>
<comment type="similarity">
    <text evidence="4">Belongs to the Tom7 family.</text>
</comment>
<keyword evidence="11" id="KW-1133">Transmembrane helix</keyword>
<dbReference type="GO" id="GO:0005742">
    <property type="term" value="C:mitochondrial outer membrane translocase complex"/>
    <property type="evidence" value="ECO:0007669"/>
    <property type="project" value="InterPro"/>
</dbReference>
<evidence type="ECO:0000256" key="7">
    <source>
        <dbReference type="ARBA" id="ARBA00022737"/>
    </source>
</evidence>
<evidence type="ECO:0000256" key="11">
    <source>
        <dbReference type="ARBA" id="ARBA00022989"/>
    </source>
</evidence>
<dbReference type="FunCoup" id="A0A5J5F914">
    <property type="interactions" value="96"/>
</dbReference>
<feature type="repeat" description="Solcar" evidence="14">
    <location>
        <begin position="55"/>
        <end position="140"/>
    </location>
</feature>
<keyword evidence="12" id="KW-0496">Mitochondrion</keyword>
<evidence type="ECO:0000256" key="8">
    <source>
        <dbReference type="ARBA" id="ARBA00022787"/>
    </source>
</evidence>
<dbReference type="PRINTS" id="PR00926">
    <property type="entry name" value="MITOCARRIER"/>
</dbReference>
<keyword evidence="17" id="KW-1185">Reference proteome</keyword>
<evidence type="ECO:0000256" key="12">
    <source>
        <dbReference type="ARBA" id="ARBA00023128"/>
    </source>
</evidence>
<dbReference type="InterPro" id="IPR012621">
    <property type="entry name" value="Tom7"/>
</dbReference>
<proteinExistence type="inferred from homology"/>
<comment type="caution">
    <text evidence="16">The sequence shown here is derived from an EMBL/GenBank/DDBJ whole genome shotgun (WGS) entry which is preliminary data.</text>
</comment>
<keyword evidence="8" id="KW-1000">Mitochondrion outer membrane</keyword>
<gene>
    <name evidence="16" type="ORF">FN846DRAFT_1026680</name>
</gene>
<dbReference type="Pfam" id="PF08038">
    <property type="entry name" value="Tom7"/>
    <property type="match status" value="1"/>
</dbReference>
<evidence type="ECO:0000256" key="5">
    <source>
        <dbReference type="ARBA" id="ARBA00022448"/>
    </source>
</evidence>
<sequence>MPLSEETKERISRLIDLSRVAVHYGYLPLILYLGYTRSDPKPALIRSRSRSPGLPRILVEPISGLLAGSVATILVHPLDLVKTRIQVDRTKGTPKLGTAWRLAQEALRKGGLYRGLTVNVMGNATGWGLYFFFYGEFKARFLAHKQPTSLDYLLTSAGAGVLSQILTNPLWVMKTRMLSPDERAYPSITAGVKNILATEGLRGFMSGIVPGCFGVMNSALQFMLYERLKEIASRGGSKELNTMDYLMTSATSKIVAGVLTYPYKVVQVRAQNFKSGYNGPRDIVMKIAKEEGLRGFYKGVGLNSIRVLPSTCITFVVYENLKIHLGSV</sequence>
<evidence type="ECO:0000256" key="9">
    <source>
        <dbReference type="ARBA" id="ARBA00022792"/>
    </source>
</evidence>
<dbReference type="PANTHER" id="PTHR45683">
    <property type="entry name" value="MITOCHONDRIAL NICOTINAMIDE ADENINE DINUCLEOTIDE TRANSPORTER 1-RELATED-RELATED"/>
    <property type="match status" value="1"/>
</dbReference>
<reference evidence="16 17" key="1">
    <citation type="submission" date="2019-09" db="EMBL/GenBank/DDBJ databases">
        <title>Draft genome of the ectomycorrhizal ascomycete Sphaerosporella brunnea.</title>
        <authorList>
            <consortium name="DOE Joint Genome Institute"/>
            <person name="Benucci G.M."/>
            <person name="Marozzi G."/>
            <person name="Antonielli L."/>
            <person name="Sanchez S."/>
            <person name="Marco P."/>
            <person name="Wang X."/>
            <person name="Falini L.B."/>
            <person name="Barry K."/>
            <person name="Haridas S."/>
            <person name="Lipzen A."/>
            <person name="Labutti K."/>
            <person name="Grigoriev I.V."/>
            <person name="Murat C."/>
            <person name="Martin F."/>
            <person name="Albertini E."/>
            <person name="Donnini D."/>
            <person name="Bonito G."/>
        </authorList>
    </citation>
    <scope>NUCLEOTIDE SEQUENCE [LARGE SCALE GENOMIC DNA]</scope>
    <source>
        <strain evidence="16 17">Sb_GMNB300</strain>
    </source>
</reference>
<evidence type="ECO:0000256" key="1">
    <source>
        <dbReference type="ARBA" id="ARBA00004448"/>
    </source>
</evidence>
<dbReference type="InParanoid" id="A0A5J5F914"/>
<keyword evidence="10" id="KW-0653">Protein transport</keyword>
<evidence type="ECO:0000313" key="17">
    <source>
        <dbReference type="Proteomes" id="UP000326924"/>
    </source>
</evidence>
<evidence type="ECO:0000256" key="15">
    <source>
        <dbReference type="RuleBase" id="RU000488"/>
    </source>
</evidence>
<dbReference type="GO" id="GO:0030150">
    <property type="term" value="P:protein import into mitochondrial matrix"/>
    <property type="evidence" value="ECO:0007669"/>
    <property type="project" value="InterPro"/>
</dbReference>
<dbReference type="EMBL" id="VXIS01000017">
    <property type="protein sequence ID" value="KAA8913156.1"/>
    <property type="molecule type" value="Genomic_DNA"/>
</dbReference>
<dbReference type="Pfam" id="PF00153">
    <property type="entry name" value="Mito_carr"/>
    <property type="match status" value="3"/>
</dbReference>
<evidence type="ECO:0000256" key="3">
    <source>
        <dbReference type="ARBA" id="ARBA00006375"/>
    </source>
</evidence>
<protein>
    <submittedName>
        <fullName evidence="16">Mitochondrial carrier domain-containing protein</fullName>
    </submittedName>
</protein>
<dbReference type="InterPro" id="IPR044712">
    <property type="entry name" value="SLC25A32-like"/>
</dbReference>
<evidence type="ECO:0000256" key="13">
    <source>
        <dbReference type="ARBA" id="ARBA00023136"/>
    </source>
</evidence>
<dbReference type="InterPro" id="IPR023395">
    <property type="entry name" value="MCP_dom_sf"/>
</dbReference>
<evidence type="ECO:0000256" key="14">
    <source>
        <dbReference type="PROSITE-ProRule" id="PRU00282"/>
    </source>
</evidence>